<name>A0A4S3M6I3_9FLAO</name>
<keyword evidence="1" id="KW-0812">Transmembrane</keyword>
<evidence type="ECO:0000313" key="2">
    <source>
        <dbReference type="EMBL" id="THD70021.1"/>
    </source>
</evidence>
<gene>
    <name evidence="2" type="ORF">E7Z59_03865</name>
</gene>
<accession>A0A4S3M6I3</accession>
<evidence type="ECO:0008006" key="4">
    <source>
        <dbReference type="Google" id="ProtNLM"/>
    </source>
</evidence>
<feature type="transmembrane region" description="Helical" evidence="1">
    <location>
        <begin position="142"/>
        <end position="164"/>
    </location>
</feature>
<proteinExistence type="predicted"/>
<feature type="transmembrane region" description="Helical" evidence="1">
    <location>
        <begin position="323"/>
        <end position="345"/>
    </location>
</feature>
<comment type="caution">
    <text evidence="2">The sequence shown here is derived from an EMBL/GenBank/DDBJ whole genome shotgun (WGS) entry which is preliminary data.</text>
</comment>
<sequence>MLFAMMSSTLVQGQEARVQSSADTTRMRIGEQIEFRIEVETDSSNVVFFPDGQTFLPLEVVEAFPVDTLKAEDKYSLIKKYALTQFDSGSYTLPTQQIMVGDKAYFTDSLRVAVNTVEVDTLKQKMYDIKGLQPVDRSLSHWWQYLLIGLLVVGGILGILYWFLWRKKPLTEEEAAALLPPYDRALLALEKLDNSKYLIQSEYKEYYSDLTNIVRSYLEDEVHITALESTTSELILKLEMLRDSGTLKLDDASISQFQEVLETADLVKFAKNVPDDSVIKHDRELAEALVNKTHDSLPEPEESEEDPEVALELIRKKQRKKKVIYASLASLGFLIVVFGSLSYFYGFKSVKDTVLLHPTKQLLDKEWIGSDYGYPSIYVETPEVLLRTDQPWPEEIRNQIFGSQVFHLDELGAPFYINLRVTTFKKESKIDGSEAMNNAIKLLEDSGVTNMLVKEEDYTTMTGKEGLKIFGTMGVPVKGGKYKKMEYAMFNFVHAGGLHQLLMVFEQDDPYAPQLVERIIGSVDFKKAG</sequence>
<keyword evidence="1" id="KW-0472">Membrane</keyword>
<reference evidence="2 3" key="1">
    <citation type="submission" date="2019-04" db="EMBL/GenBank/DDBJ databases">
        <title>Draft genome sequence of Robertkochia marina CC-AMO-30D.</title>
        <authorList>
            <person name="Hameed A."/>
            <person name="Lin S.-Y."/>
            <person name="Shahina M."/>
            <person name="Lai W.-A."/>
            <person name="Young C.-C."/>
        </authorList>
    </citation>
    <scope>NUCLEOTIDE SEQUENCE [LARGE SCALE GENOMIC DNA]</scope>
    <source>
        <strain evidence="2 3">CC-AMO-30D</strain>
    </source>
</reference>
<dbReference type="OrthoDB" id="9807384at2"/>
<organism evidence="2 3">
    <name type="scientific">Robertkochia marina</name>
    <dbReference type="NCBI Taxonomy" id="1227945"/>
    <lineage>
        <taxon>Bacteria</taxon>
        <taxon>Pseudomonadati</taxon>
        <taxon>Bacteroidota</taxon>
        <taxon>Flavobacteriia</taxon>
        <taxon>Flavobacteriales</taxon>
        <taxon>Flavobacteriaceae</taxon>
        <taxon>Robertkochia</taxon>
    </lineage>
</organism>
<evidence type="ECO:0000313" key="3">
    <source>
        <dbReference type="Proteomes" id="UP000305939"/>
    </source>
</evidence>
<protein>
    <recommendedName>
        <fullName evidence="4">DUF4381 domain-containing protein</fullName>
    </recommendedName>
</protein>
<evidence type="ECO:0000256" key="1">
    <source>
        <dbReference type="SAM" id="Phobius"/>
    </source>
</evidence>
<dbReference type="AlphaFoldDB" id="A0A4S3M6I3"/>
<keyword evidence="3" id="KW-1185">Reference proteome</keyword>
<dbReference type="Proteomes" id="UP000305939">
    <property type="component" value="Unassembled WGS sequence"/>
</dbReference>
<dbReference type="EMBL" id="SSMC01000001">
    <property type="protein sequence ID" value="THD70021.1"/>
    <property type="molecule type" value="Genomic_DNA"/>
</dbReference>
<keyword evidence="1" id="KW-1133">Transmembrane helix</keyword>